<organism evidence="6 7">
    <name type="scientific">Aspergillus sydowii CBS 593.65</name>
    <dbReference type="NCBI Taxonomy" id="1036612"/>
    <lineage>
        <taxon>Eukaryota</taxon>
        <taxon>Fungi</taxon>
        <taxon>Dikarya</taxon>
        <taxon>Ascomycota</taxon>
        <taxon>Pezizomycotina</taxon>
        <taxon>Eurotiomycetes</taxon>
        <taxon>Eurotiomycetidae</taxon>
        <taxon>Eurotiales</taxon>
        <taxon>Aspergillaceae</taxon>
        <taxon>Aspergillus</taxon>
        <taxon>Aspergillus subgen. Nidulantes</taxon>
    </lineage>
</organism>
<dbReference type="AlphaFoldDB" id="A0A1L9TZ70"/>
<dbReference type="InterPro" id="IPR036388">
    <property type="entry name" value="WH-like_DNA-bd_sf"/>
</dbReference>
<dbReference type="InterPro" id="IPR016461">
    <property type="entry name" value="COMT-like"/>
</dbReference>
<proteinExistence type="inferred from homology"/>
<dbReference type="GO" id="GO:0044550">
    <property type="term" value="P:secondary metabolite biosynthetic process"/>
    <property type="evidence" value="ECO:0007669"/>
    <property type="project" value="UniProtKB-ARBA"/>
</dbReference>
<evidence type="ECO:0000256" key="4">
    <source>
        <dbReference type="ARBA" id="ARBA00038277"/>
    </source>
</evidence>
<dbReference type="GO" id="GO:0008171">
    <property type="term" value="F:O-methyltransferase activity"/>
    <property type="evidence" value="ECO:0007669"/>
    <property type="project" value="InterPro"/>
</dbReference>
<dbReference type="Gene3D" id="3.40.50.150">
    <property type="entry name" value="Vaccinia Virus protein VP39"/>
    <property type="match status" value="1"/>
</dbReference>
<dbReference type="GO" id="GO:0032259">
    <property type="term" value="P:methylation"/>
    <property type="evidence" value="ECO:0007669"/>
    <property type="project" value="UniProtKB-KW"/>
</dbReference>
<dbReference type="PROSITE" id="PS51683">
    <property type="entry name" value="SAM_OMT_II"/>
    <property type="match status" value="1"/>
</dbReference>
<dbReference type="STRING" id="1036612.A0A1L9TZ70"/>
<comment type="similarity">
    <text evidence="4">Belongs to the class I-like SAM-binding methyltransferase superfamily. Cation-independent O-methyltransferase family.</text>
</comment>
<dbReference type="CDD" id="cd02440">
    <property type="entry name" value="AdoMet_MTases"/>
    <property type="match status" value="1"/>
</dbReference>
<gene>
    <name evidence="6" type="ORF">ASPSYDRAFT_84575</name>
</gene>
<evidence type="ECO:0000256" key="2">
    <source>
        <dbReference type="ARBA" id="ARBA00022679"/>
    </source>
</evidence>
<dbReference type="PANTHER" id="PTHR43712">
    <property type="entry name" value="PUTATIVE (AFU_ORTHOLOGUE AFUA_4G14580)-RELATED"/>
    <property type="match status" value="1"/>
</dbReference>
<dbReference type="InterPro" id="IPR001077">
    <property type="entry name" value="COMT_C"/>
</dbReference>
<dbReference type="Gene3D" id="1.10.10.10">
    <property type="entry name" value="Winged helix-like DNA-binding domain superfamily/Winged helix DNA-binding domain"/>
    <property type="match status" value="1"/>
</dbReference>
<evidence type="ECO:0000256" key="1">
    <source>
        <dbReference type="ARBA" id="ARBA00022603"/>
    </source>
</evidence>
<accession>A0A1L9TZ70</accession>
<dbReference type="SUPFAM" id="SSF53335">
    <property type="entry name" value="S-adenosyl-L-methionine-dependent methyltransferases"/>
    <property type="match status" value="1"/>
</dbReference>
<dbReference type="GeneID" id="63767442"/>
<sequence length="421" mass="45960">MAQSTSTIVDLAKKIAAAAEVIDGFTSANNFSLSFDADSPDPSTLAGENAQAYQQARVEAIEATTEMNALLSGHSAVFVDLCTSYHVASALRTLLKFNLTSSIPLTGSTTYESIAKDTKDLDKKTIQRLFTTLAAYHIFTQPSPGHISHTRFSKAILTNPGLLAMIKFGFEEMFGFSYHLSEALQRYGPSEEPTETGFNISTGIDSTLYAYIDEERKQGRPSAFTSMLEETASSEFSAADAIVRGLDWEGMGGVVVDVAGSVGQVSIELAKQYPHLQFIVQDYESVIQRGEAALPSELKDRIHFQAKDIFEEQEAIPDKKVVYLLRAILHNWSDKYARRILQAIVPALKPGDRIVVNDRIVAEAGTASLFSDMNMWAAFNGQERTAGQFEELVGSVPGLKIVQMSSPSALEIGIIEVEYVG</sequence>
<keyword evidence="3" id="KW-0949">S-adenosyl-L-methionine</keyword>
<dbReference type="RefSeq" id="XP_040708379.1">
    <property type="nucleotide sequence ID" value="XM_040851369.1"/>
</dbReference>
<dbReference type="SUPFAM" id="SSF46785">
    <property type="entry name" value="Winged helix' DNA-binding domain"/>
    <property type="match status" value="1"/>
</dbReference>
<feature type="domain" description="O-methyltransferase C-terminal" evidence="5">
    <location>
        <begin position="198"/>
        <end position="394"/>
    </location>
</feature>
<dbReference type="EMBL" id="KV878582">
    <property type="protein sequence ID" value="OJJ64573.1"/>
    <property type="molecule type" value="Genomic_DNA"/>
</dbReference>
<reference evidence="7" key="1">
    <citation type="journal article" date="2017" name="Genome Biol.">
        <title>Comparative genomics reveals high biological diversity and specific adaptations in the industrially and medically important fungal genus Aspergillus.</title>
        <authorList>
            <person name="de Vries R.P."/>
            <person name="Riley R."/>
            <person name="Wiebenga A."/>
            <person name="Aguilar-Osorio G."/>
            <person name="Amillis S."/>
            <person name="Uchima C.A."/>
            <person name="Anderluh G."/>
            <person name="Asadollahi M."/>
            <person name="Askin M."/>
            <person name="Barry K."/>
            <person name="Battaglia E."/>
            <person name="Bayram O."/>
            <person name="Benocci T."/>
            <person name="Braus-Stromeyer S.A."/>
            <person name="Caldana C."/>
            <person name="Canovas D."/>
            <person name="Cerqueira G.C."/>
            <person name="Chen F."/>
            <person name="Chen W."/>
            <person name="Choi C."/>
            <person name="Clum A."/>
            <person name="Dos Santos R.A."/>
            <person name="Damasio A.R."/>
            <person name="Diallinas G."/>
            <person name="Emri T."/>
            <person name="Fekete E."/>
            <person name="Flipphi M."/>
            <person name="Freyberg S."/>
            <person name="Gallo A."/>
            <person name="Gournas C."/>
            <person name="Habgood R."/>
            <person name="Hainaut M."/>
            <person name="Harispe M.L."/>
            <person name="Henrissat B."/>
            <person name="Hilden K.S."/>
            <person name="Hope R."/>
            <person name="Hossain A."/>
            <person name="Karabika E."/>
            <person name="Karaffa L."/>
            <person name="Karanyi Z."/>
            <person name="Krasevec N."/>
            <person name="Kuo A."/>
            <person name="Kusch H."/>
            <person name="LaButti K."/>
            <person name="Lagendijk E.L."/>
            <person name="Lapidus A."/>
            <person name="Levasseur A."/>
            <person name="Lindquist E."/>
            <person name="Lipzen A."/>
            <person name="Logrieco A.F."/>
            <person name="MacCabe A."/>
            <person name="Maekelae M.R."/>
            <person name="Malavazi I."/>
            <person name="Melin P."/>
            <person name="Meyer V."/>
            <person name="Mielnichuk N."/>
            <person name="Miskei M."/>
            <person name="Molnar A.P."/>
            <person name="Mule G."/>
            <person name="Ngan C.Y."/>
            <person name="Orejas M."/>
            <person name="Orosz E."/>
            <person name="Ouedraogo J.P."/>
            <person name="Overkamp K.M."/>
            <person name="Park H.-S."/>
            <person name="Perrone G."/>
            <person name="Piumi F."/>
            <person name="Punt P.J."/>
            <person name="Ram A.F."/>
            <person name="Ramon A."/>
            <person name="Rauscher S."/>
            <person name="Record E."/>
            <person name="Riano-Pachon D.M."/>
            <person name="Robert V."/>
            <person name="Roehrig J."/>
            <person name="Ruller R."/>
            <person name="Salamov A."/>
            <person name="Salih N.S."/>
            <person name="Samson R.A."/>
            <person name="Sandor E."/>
            <person name="Sanguinetti M."/>
            <person name="Schuetze T."/>
            <person name="Sepcic K."/>
            <person name="Shelest E."/>
            <person name="Sherlock G."/>
            <person name="Sophianopoulou V."/>
            <person name="Squina F.M."/>
            <person name="Sun H."/>
            <person name="Susca A."/>
            <person name="Todd R.B."/>
            <person name="Tsang A."/>
            <person name="Unkles S.E."/>
            <person name="van de Wiele N."/>
            <person name="van Rossen-Uffink D."/>
            <person name="Oliveira J.V."/>
            <person name="Vesth T.C."/>
            <person name="Visser J."/>
            <person name="Yu J.-H."/>
            <person name="Zhou M."/>
            <person name="Andersen M.R."/>
            <person name="Archer D.B."/>
            <person name="Baker S.E."/>
            <person name="Benoit I."/>
            <person name="Brakhage A.A."/>
            <person name="Braus G.H."/>
            <person name="Fischer R."/>
            <person name="Frisvad J.C."/>
            <person name="Goldman G.H."/>
            <person name="Houbraken J."/>
            <person name="Oakley B."/>
            <person name="Pocsi I."/>
            <person name="Scazzocchio C."/>
            <person name="Seiboth B."/>
            <person name="vanKuyk P.A."/>
            <person name="Wortman J."/>
            <person name="Dyer P.S."/>
            <person name="Grigoriev I.V."/>
        </authorList>
    </citation>
    <scope>NUCLEOTIDE SEQUENCE [LARGE SCALE GENOMIC DNA]</scope>
    <source>
        <strain evidence="7">CBS 593.65</strain>
    </source>
</reference>
<evidence type="ECO:0000256" key="3">
    <source>
        <dbReference type="ARBA" id="ARBA00022691"/>
    </source>
</evidence>
<dbReference type="VEuPathDB" id="FungiDB:ASPSYDRAFT_84575"/>
<keyword evidence="2" id="KW-0808">Transferase</keyword>
<dbReference type="Proteomes" id="UP000184356">
    <property type="component" value="Unassembled WGS sequence"/>
</dbReference>
<keyword evidence="7" id="KW-1185">Reference proteome</keyword>
<dbReference type="InterPro" id="IPR029063">
    <property type="entry name" value="SAM-dependent_MTases_sf"/>
</dbReference>
<dbReference type="OrthoDB" id="1606438at2759"/>
<protein>
    <recommendedName>
        <fullName evidence="5">O-methyltransferase C-terminal domain-containing protein</fullName>
    </recommendedName>
</protein>
<dbReference type="Pfam" id="PF00891">
    <property type="entry name" value="Methyltransf_2"/>
    <property type="match status" value="1"/>
</dbReference>
<name>A0A1L9TZ70_9EURO</name>
<evidence type="ECO:0000313" key="7">
    <source>
        <dbReference type="Proteomes" id="UP000184356"/>
    </source>
</evidence>
<evidence type="ECO:0000313" key="6">
    <source>
        <dbReference type="EMBL" id="OJJ64573.1"/>
    </source>
</evidence>
<evidence type="ECO:0000259" key="5">
    <source>
        <dbReference type="Pfam" id="PF00891"/>
    </source>
</evidence>
<dbReference type="InterPro" id="IPR036390">
    <property type="entry name" value="WH_DNA-bd_sf"/>
</dbReference>
<keyword evidence="1" id="KW-0489">Methyltransferase</keyword>
<dbReference type="PANTHER" id="PTHR43712:SF5">
    <property type="entry name" value="O-METHYLTRANSFERASE ASQN-RELATED"/>
    <property type="match status" value="1"/>
</dbReference>